<dbReference type="PANTHER" id="PTHR48022">
    <property type="entry name" value="PLASTIDIC GLUCOSE TRANSPORTER 4"/>
    <property type="match status" value="1"/>
</dbReference>
<dbReference type="InterPro" id="IPR036259">
    <property type="entry name" value="MFS_trans_sf"/>
</dbReference>
<reference evidence="11" key="1">
    <citation type="submission" date="2016-03" db="EMBL/GenBank/DDBJ databases">
        <authorList>
            <person name="Ploux O."/>
        </authorList>
    </citation>
    <scope>NUCLEOTIDE SEQUENCE [LARGE SCALE GENOMIC DNA]</scope>
    <source>
        <strain evidence="11">UK7</strain>
    </source>
</reference>
<comment type="caution">
    <text evidence="10">The sequence shown here is derived from an EMBL/GenBank/DDBJ whole genome shotgun (WGS) entry which is preliminary data.</text>
</comment>
<dbReference type="GO" id="GO:0016020">
    <property type="term" value="C:membrane"/>
    <property type="evidence" value="ECO:0007669"/>
    <property type="project" value="UniProtKB-SubCell"/>
</dbReference>
<dbReference type="Proteomes" id="UP000178129">
    <property type="component" value="Unassembled WGS sequence"/>
</dbReference>
<evidence type="ECO:0000256" key="6">
    <source>
        <dbReference type="ARBA" id="ARBA00023136"/>
    </source>
</evidence>
<feature type="transmembrane region" description="Helical" evidence="8">
    <location>
        <begin position="194"/>
        <end position="213"/>
    </location>
</feature>
<evidence type="ECO:0000256" key="1">
    <source>
        <dbReference type="ARBA" id="ARBA00004141"/>
    </source>
</evidence>
<dbReference type="Pfam" id="PF00083">
    <property type="entry name" value="Sugar_tr"/>
    <property type="match status" value="1"/>
</dbReference>
<dbReference type="InterPro" id="IPR005829">
    <property type="entry name" value="Sugar_transporter_CS"/>
</dbReference>
<dbReference type="InterPro" id="IPR005828">
    <property type="entry name" value="MFS_sugar_transport-like"/>
</dbReference>
<dbReference type="Gene3D" id="1.20.1250.20">
    <property type="entry name" value="MFS general substrate transporter like domains"/>
    <property type="match status" value="1"/>
</dbReference>
<keyword evidence="5 8" id="KW-1133">Transmembrane helix</keyword>
<dbReference type="InterPro" id="IPR003663">
    <property type="entry name" value="Sugar/inositol_transpt"/>
</dbReference>
<evidence type="ECO:0000256" key="2">
    <source>
        <dbReference type="ARBA" id="ARBA00010992"/>
    </source>
</evidence>
<evidence type="ECO:0000256" key="8">
    <source>
        <dbReference type="SAM" id="Phobius"/>
    </source>
</evidence>
<feature type="transmembrane region" description="Helical" evidence="8">
    <location>
        <begin position="445"/>
        <end position="468"/>
    </location>
</feature>
<feature type="transmembrane region" description="Helical" evidence="8">
    <location>
        <begin position="233"/>
        <end position="254"/>
    </location>
</feature>
<comment type="similarity">
    <text evidence="2 7">Belongs to the major facilitator superfamily. Sugar transporter (TC 2.A.1.1) family.</text>
</comment>
<dbReference type="GO" id="GO:0005351">
    <property type="term" value="F:carbohydrate:proton symporter activity"/>
    <property type="evidence" value="ECO:0007669"/>
    <property type="project" value="TreeGrafter"/>
</dbReference>
<gene>
    <name evidence="10" type="ORF">RCO7_05031</name>
</gene>
<feature type="transmembrane region" description="Helical" evidence="8">
    <location>
        <begin position="160"/>
        <end position="182"/>
    </location>
</feature>
<dbReference type="EMBL" id="FJUW01000012">
    <property type="protein sequence ID" value="CZS96168.1"/>
    <property type="molecule type" value="Genomic_DNA"/>
</dbReference>
<comment type="subcellular location">
    <subcellularLocation>
        <location evidence="1">Membrane</location>
        <topology evidence="1">Multi-pass membrane protein</topology>
    </subcellularLocation>
</comment>
<protein>
    <submittedName>
        <fullName evidence="10">Probable maltose permease</fullName>
    </submittedName>
</protein>
<dbReference type="PROSITE" id="PS50850">
    <property type="entry name" value="MFS"/>
    <property type="match status" value="1"/>
</dbReference>
<feature type="transmembrane region" description="Helical" evidence="8">
    <location>
        <begin position="480"/>
        <end position="498"/>
    </location>
</feature>
<dbReference type="InterPro" id="IPR020846">
    <property type="entry name" value="MFS_dom"/>
</dbReference>
<evidence type="ECO:0000259" key="9">
    <source>
        <dbReference type="PROSITE" id="PS50850"/>
    </source>
</evidence>
<dbReference type="SUPFAM" id="SSF103473">
    <property type="entry name" value="MFS general substrate transporter"/>
    <property type="match status" value="1"/>
</dbReference>
<organism evidence="10 11">
    <name type="scientific">Rhynchosporium graminicola</name>
    <dbReference type="NCBI Taxonomy" id="2792576"/>
    <lineage>
        <taxon>Eukaryota</taxon>
        <taxon>Fungi</taxon>
        <taxon>Dikarya</taxon>
        <taxon>Ascomycota</taxon>
        <taxon>Pezizomycotina</taxon>
        <taxon>Leotiomycetes</taxon>
        <taxon>Helotiales</taxon>
        <taxon>Ploettnerulaceae</taxon>
        <taxon>Rhynchosporium</taxon>
    </lineage>
</organism>
<feature type="transmembrane region" description="Helical" evidence="8">
    <location>
        <begin position="376"/>
        <end position="394"/>
    </location>
</feature>
<feature type="transmembrane region" description="Helical" evidence="8">
    <location>
        <begin position="135"/>
        <end position="154"/>
    </location>
</feature>
<evidence type="ECO:0000313" key="10">
    <source>
        <dbReference type="EMBL" id="CZS96168.1"/>
    </source>
</evidence>
<evidence type="ECO:0000256" key="7">
    <source>
        <dbReference type="RuleBase" id="RU003346"/>
    </source>
</evidence>
<proteinExistence type="inferred from homology"/>
<dbReference type="PROSITE" id="PS00217">
    <property type="entry name" value="SUGAR_TRANSPORT_2"/>
    <property type="match status" value="1"/>
</dbReference>
<sequence>MSSTKATVEPQVVPGATDEKSCVNDVSQKEVGEEARRATEIEHEMTFLQGVKLYPSAIGWSAFFSLGVIMTAFDPQLLGSLYATPAFQRDFGYLYKGSYIIGAPWQTALGMGNPIGQVLGALAASYPMEKYGRKWTFAGCVVGTAAFIFMQFFARSIEVLLVGELIGGLILGMYTTIAPTYASEVCPIALRGHLTAYINLCFVTGQLLANGVIAGSSQLNNHWAYSTPFAIQWLWPIIILCGIPFAPESPWWLIRQNRLEEAEKSLNRLSSATVNNKLVLAMMVETDRLEYEMQTGITYWDVFNEVNIRRTEIAVAVFATQVFSGIYMVGYAALFFQLAGLDGQKSFNMSVGYLALGWVCTCISWIFISKWGRRRIYNIGLATLAIIMFLVGILDCVPNYENRPDIIWAQCTLMIIWNGVFDLSIGPVCYTIFCEVSATKVRTKTIAVATAAQALVGIVMTVAIPYMINPDQANMRGKMGFFFGGLSVICLIWCWFRVPETKDRTFEELDLMFARGVKTREFKNYKIE</sequence>
<evidence type="ECO:0000256" key="4">
    <source>
        <dbReference type="ARBA" id="ARBA00022692"/>
    </source>
</evidence>
<dbReference type="FunFam" id="1.20.1250.20:FF:000078">
    <property type="entry name" value="MFS maltose transporter, putative"/>
    <property type="match status" value="1"/>
</dbReference>
<dbReference type="InterPro" id="IPR050360">
    <property type="entry name" value="MFS_Sugar_Transporters"/>
</dbReference>
<evidence type="ECO:0000256" key="5">
    <source>
        <dbReference type="ARBA" id="ARBA00022989"/>
    </source>
</evidence>
<dbReference type="PANTHER" id="PTHR48022:SF83">
    <property type="entry name" value="MAJOR FACILITATOR SUPERFAMILY (MFS) PROFILE DOMAIN-CONTAINING PROTEIN"/>
    <property type="match status" value="1"/>
</dbReference>
<feature type="transmembrane region" description="Helical" evidence="8">
    <location>
        <begin position="351"/>
        <end position="369"/>
    </location>
</feature>
<feature type="transmembrane region" description="Helical" evidence="8">
    <location>
        <begin position="53"/>
        <end position="73"/>
    </location>
</feature>
<dbReference type="PROSITE" id="PS00216">
    <property type="entry name" value="SUGAR_TRANSPORT_1"/>
    <property type="match status" value="1"/>
</dbReference>
<feature type="domain" description="Major facilitator superfamily (MFS) profile" evidence="9">
    <location>
        <begin position="60"/>
        <end position="502"/>
    </location>
</feature>
<keyword evidence="6 8" id="KW-0472">Membrane</keyword>
<keyword evidence="3 7" id="KW-0813">Transport</keyword>
<accession>A0A1E1KDQ0</accession>
<dbReference type="STRING" id="914237.A0A1E1KDQ0"/>
<evidence type="ECO:0000313" key="11">
    <source>
        <dbReference type="Proteomes" id="UP000178129"/>
    </source>
</evidence>
<keyword evidence="11" id="KW-1185">Reference proteome</keyword>
<dbReference type="AlphaFoldDB" id="A0A1E1KDQ0"/>
<feature type="transmembrane region" description="Helical" evidence="8">
    <location>
        <begin position="313"/>
        <end position="339"/>
    </location>
</feature>
<dbReference type="InParanoid" id="A0A1E1KDQ0"/>
<keyword evidence="4 8" id="KW-0812">Transmembrane</keyword>
<feature type="transmembrane region" description="Helical" evidence="8">
    <location>
        <begin position="406"/>
        <end position="433"/>
    </location>
</feature>
<dbReference type="NCBIfam" id="TIGR00879">
    <property type="entry name" value="SP"/>
    <property type="match status" value="1"/>
</dbReference>
<evidence type="ECO:0000256" key="3">
    <source>
        <dbReference type="ARBA" id="ARBA00022448"/>
    </source>
</evidence>
<name>A0A1E1KDQ0_9HELO</name>